<dbReference type="InterPro" id="IPR018062">
    <property type="entry name" value="HTH_AraC-typ_CS"/>
</dbReference>
<dbReference type="PANTHER" id="PTHR46796">
    <property type="entry name" value="HTH-TYPE TRANSCRIPTIONAL ACTIVATOR RHAS-RELATED"/>
    <property type="match status" value="1"/>
</dbReference>
<dbReference type="Proteomes" id="UP001143309">
    <property type="component" value="Unassembled WGS sequence"/>
</dbReference>
<protein>
    <submittedName>
        <fullName evidence="6">AraC family transcriptional regulator</fullName>
    </submittedName>
</protein>
<dbReference type="PROSITE" id="PS00041">
    <property type="entry name" value="HTH_ARAC_FAMILY_1"/>
    <property type="match status" value="1"/>
</dbReference>
<keyword evidence="1" id="KW-0805">Transcription regulation</keyword>
<evidence type="ECO:0000256" key="2">
    <source>
        <dbReference type="ARBA" id="ARBA00023125"/>
    </source>
</evidence>
<evidence type="ECO:0000256" key="1">
    <source>
        <dbReference type="ARBA" id="ARBA00023015"/>
    </source>
</evidence>
<comment type="caution">
    <text evidence="6">The sequence shown here is derived from an EMBL/GenBank/DDBJ whole genome shotgun (WGS) entry which is preliminary data.</text>
</comment>
<feature type="domain" description="HTH araC/xylS-type" evidence="5">
    <location>
        <begin position="182"/>
        <end position="279"/>
    </location>
</feature>
<dbReference type="InterPro" id="IPR009057">
    <property type="entry name" value="Homeodomain-like_sf"/>
</dbReference>
<feature type="region of interest" description="Disordered" evidence="4">
    <location>
        <begin position="1"/>
        <end position="20"/>
    </location>
</feature>
<reference evidence="6" key="1">
    <citation type="journal article" date="2014" name="Int. J. Syst. Evol. Microbiol.">
        <title>Complete genome sequence of Corynebacterium casei LMG S-19264T (=DSM 44701T), isolated from a smear-ripened cheese.</title>
        <authorList>
            <consortium name="US DOE Joint Genome Institute (JGI-PGF)"/>
            <person name="Walter F."/>
            <person name="Albersmeier A."/>
            <person name="Kalinowski J."/>
            <person name="Ruckert C."/>
        </authorList>
    </citation>
    <scope>NUCLEOTIDE SEQUENCE</scope>
    <source>
        <strain evidence="6">VKM B-2748</strain>
    </source>
</reference>
<dbReference type="InterPro" id="IPR050204">
    <property type="entry name" value="AraC_XylS_family_regulators"/>
</dbReference>
<dbReference type="SUPFAM" id="SSF46689">
    <property type="entry name" value="Homeodomain-like"/>
    <property type="match status" value="2"/>
</dbReference>
<gene>
    <name evidence="6" type="ORF">GCM10008174_09830</name>
</gene>
<evidence type="ECO:0000256" key="3">
    <source>
        <dbReference type="ARBA" id="ARBA00023163"/>
    </source>
</evidence>
<reference evidence="6" key="2">
    <citation type="submission" date="2023-01" db="EMBL/GenBank/DDBJ databases">
        <authorList>
            <person name="Sun Q."/>
            <person name="Evtushenko L."/>
        </authorList>
    </citation>
    <scope>NUCLEOTIDE SEQUENCE</scope>
    <source>
        <strain evidence="6">VKM B-2748</strain>
    </source>
</reference>
<feature type="compositionally biased region" description="Basic and acidic residues" evidence="4">
    <location>
        <begin position="9"/>
        <end position="20"/>
    </location>
</feature>
<sequence length="279" mass="30387">MGHTTMYRRVHEPEASDRRSAVWPGGRFDAGRRALTRSVEGVTRSADLILLVTLRGGARRLEVRSDCGHRYDGTDFAGAVSLAPPDCERRIRLQDVEAEWASVALAPSVFEGRPPVFAPFSNADDPFVRALVCELDRAQQSAGVLDPAYGETLAYALGRYMASRYAAAPAQAASRLAPWRLKRVTAFVEAHLHRPLAIAELAAIAEMSSGHFHRVFRETTGVSPLGFVTERRIARAEALLRGGADVVEAAAAVGFASPSHFARLFRRITGRPPSAARRT</sequence>
<organism evidence="6 7">
    <name type="scientific">Methylopila turkensis</name>
    <dbReference type="NCBI Taxonomy" id="1437816"/>
    <lineage>
        <taxon>Bacteria</taxon>
        <taxon>Pseudomonadati</taxon>
        <taxon>Pseudomonadota</taxon>
        <taxon>Alphaproteobacteria</taxon>
        <taxon>Hyphomicrobiales</taxon>
        <taxon>Methylopilaceae</taxon>
        <taxon>Methylopila</taxon>
    </lineage>
</organism>
<dbReference type="GO" id="GO:0043565">
    <property type="term" value="F:sequence-specific DNA binding"/>
    <property type="evidence" value="ECO:0007669"/>
    <property type="project" value="InterPro"/>
</dbReference>
<evidence type="ECO:0000256" key="4">
    <source>
        <dbReference type="SAM" id="MobiDB-lite"/>
    </source>
</evidence>
<evidence type="ECO:0000313" key="7">
    <source>
        <dbReference type="Proteomes" id="UP001143309"/>
    </source>
</evidence>
<evidence type="ECO:0000259" key="5">
    <source>
        <dbReference type="PROSITE" id="PS01124"/>
    </source>
</evidence>
<dbReference type="InterPro" id="IPR018060">
    <property type="entry name" value="HTH_AraC"/>
</dbReference>
<keyword evidence="2" id="KW-0238">DNA-binding</keyword>
<name>A0A9W6N6F2_9HYPH</name>
<dbReference type="GO" id="GO:0003700">
    <property type="term" value="F:DNA-binding transcription factor activity"/>
    <property type="evidence" value="ECO:0007669"/>
    <property type="project" value="InterPro"/>
</dbReference>
<dbReference type="Gene3D" id="1.10.10.60">
    <property type="entry name" value="Homeodomain-like"/>
    <property type="match status" value="1"/>
</dbReference>
<dbReference type="Pfam" id="PF12833">
    <property type="entry name" value="HTH_18"/>
    <property type="match status" value="1"/>
</dbReference>
<dbReference type="PROSITE" id="PS01124">
    <property type="entry name" value="HTH_ARAC_FAMILY_2"/>
    <property type="match status" value="1"/>
</dbReference>
<accession>A0A9W6N6F2</accession>
<keyword evidence="7" id="KW-1185">Reference proteome</keyword>
<proteinExistence type="predicted"/>
<dbReference type="EMBL" id="BSFL01000001">
    <property type="protein sequence ID" value="GLK79242.1"/>
    <property type="molecule type" value="Genomic_DNA"/>
</dbReference>
<evidence type="ECO:0000313" key="6">
    <source>
        <dbReference type="EMBL" id="GLK79242.1"/>
    </source>
</evidence>
<dbReference type="PANTHER" id="PTHR46796:SF6">
    <property type="entry name" value="ARAC SUBFAMILY"/>
    <property type="match status" value="1"/>
</dbReference>
<dbReference type="SMART" id="SM00342">
    <property type="entry name" value="HTH_ARAC"/>
    <property type="match status" value="1"/>
</dbReference>
<dbReference type="AlphaFoldDB" id="A0A9W6N6F2"/>
<keyword evidence="3" id="KW-0804">Transcription</keyword>